<name>A0A6C0I780_9ZZZZ</name>
<dbReference type="EMBL" id="MN740120">
    <property type="protein sequence ID" value="QHT88652.1"/>
    <property type="molecule type" value="Genomic_DNA"/>
</dbReference>
<proteinExistence type="predicted"/>
<sequence>MFFIVVVSELLFISNPSLQEQSGSEMEKINIKDNIIPIIVIKIYLYRPLSKKVLLLKLFGFIIYINIYIKFYILGNLSTKFNIYLL</sequence>
<evidence type="ECO:0000256" key="1">
    <source>
        <dbReference type="SAM" id="Phobius"/>
    </source>
</evidence>
<dbReference type="AlphaFoldDB" id="A0A6C0I780"/>
<organism evidence="2">
    <name type="scientific">viral metagenome</name>
    <dbReference type="NCBI Taxonomy" id="1070528"/>
    <lineage>
        <taxon>unclassified sequences</taxon>
        <taxon>metagenomes</taxon>
        <taxon>organismal metagenomes</taxon>
    </lineage>
</organism>
<accession>A0A6C0I780</accession>
<evidence type="ECO:0000313" key="2">
    <source>
        <dbReference type="EMBL" id="QHT88652.1"/>
    </source>
</evidence>
<reference evidence="2" key="1">
    <citation type="journal article" date="2020" name="Nature">
        <title>Giant virus diversity and host interactions through global metagenomics.</title>
        <authorList>
            <person name="Schulz F."/>
            <person name="Roux S."/>
            <person name="Paez-Espino D."/>
            <person name="Jungbluth S."/>
            <person name="Walsh D.A."/>
            <person name="Denef V.J."/>
            <person name="McMahon K.D."/>
            <person name="Konstantinidis K.T."/>
            <person name="Eloe-Fadrosh E.A."/>
            <person name="Kyrpides N.C."/>
            <person name="Woyke T."/>
        </authorList>
    </citation>
    <scope>NUCLEOTIDE SEQUENCE</scope>
    <source>
        <strain evidence="2">GVMAG-M-3300023184-51</strain>
    </source>
</reference>
<protein>
    <submittedName>
        <fullName evidence="2">Uncharacterized protein</fullName>
    </submittedName>
</protein>
<keyword evidence="1" id="KW-0472">Membrane</keyword>
<keyword evidence="1" id="KW-0812">Transmembrane</keyword>
<feature type="transmembrane region" description="Helical" evidence="1">
    <location>
        <begin position="53"/>
        <end position="73"/>
    </location>
</feature>
<keyword evidence="1" id="KW-1133">Transmembrane helix</keyword>